<organism evidence="10 11">
    <name type="scientific">Candidatus Wolfebacteria bacterium CG1_02_39_135</name>
    <dbReference type="NCBI Taxonomy" id="1805425"/>
    <lineage>
        <taxon>Bacteria</taxon>
        <taxon>Candidatus Wolfeibacteriota</taxon>
    </lineage>
</organism>
<evidence type="ECO:0000256" key="7">
    <source>
        <dbReference type="ARBA" id="ARBA00023014"/>
    </source>
</evidence>
<feature type="domain" description="FAD-binding FR-type" evidence="9">
    <location>
        <begin position="8"/>
        <end position="108"/>
    </location>
</feature>
<dbReference type="PROSITE" id="PS51384">
    <property type="entry name" value="FAD_FR"/>
    <property type="match status" value="1"/>
</dbReference>
<name>A0A1J4Y565_9BACT</name>
<evidence type="ECO:0000256" key="1">
    <source>
        <dbReference type="ARBA" id="ARBA00022630"/>
    </source>
</evidence>
<dbReference type="GO" id="GO:0006221">
    <property type="term" value="P:pyrimidine nucleotide biosynthetic process"/>
    <property type="evidence" value="ECO:0007669"/>
    <property type="project" value="InterPro"/>
</dbReference>
<evidence type="ECO:0000313" key="11">
    <source>
        <dbReference type="Proteomes" id="UP000182693"/>
    </source>
</evidence>
<dbReference type="PANTHER" id="PTHR47354:SF8">
    <property type="entry name" value="1,2-PHENYLACETYL-COA EPOXIDASE, SUBUNIT E"/>
    <property type="match status" value="1"/>
</dbReference>
<keyword evidence="4 8" id="KW-0274">FAD</keyword>
<evidence type="ECO:0000256" key="6">
    <source>
        <dbReference type="ARBA" id="ARBA00023004"/>
    </source>
</evidence>
<dbReference type="SUPFAM" id="SSF63380">
    <property type="entry name" value="Riboflavin synthase domain-like"/>
    <property type="match status" value="1"/>
</dbReference>
<dbReference type="STRING" id="1805425.AUJ30_00175"/>
<dbReference type="Pfam" id="PF00175">
    <property type="entry name" value="NAD_binding_1"/>
    <property type="match status" value="1"/>
</dbReference>
<dbReference type="InterPro" id="IPR039261">
    <property type="entry name" value="FNR_nucleotide-bd"/>
</dbReference>
<dbReference type="InterPro" id="IPR050415">
    <property type="entry name" value="MRET"/>
</dbReference>
<dbReference type="InterPro" id="IPR008333">
    <property type="entry name" value="Cbr1-like_FAD-bd_dom"/>
</dbReference>
<feature type="binding site" evidence="8">
    <location>
        <begin position="60"/>
        <end position="63"/>
    </location>
    <ligand>
        <name>FAD</name>
        <dbReference type="ChEBI" id="CHEBI:57692"/>
    </ligand>
</feature>
<evidence type="ECO:0000313" key="10">
    <source>
        <dbReference type="EMBL" id="OIO65877.1"/>
    </source>
</evidence>
<dbReference type="InterPro" id="IPR017938">
    <property type="entry name" value="Riboflavin_synthase-like_b-brl"/>
</dbReference>
<dbReference type="InterPro" id="IPR001433">
    <property type="entry name" value="OxRdtase_FAD/NAD-bd"/>
</dbReference>
<keyword evidence="3" id="KW-0479">Metal-binding</keyword>
<dbReference type="Proteomes" id="UP000182693">
    <property type="component" value="Unassembled WGS sequence"/>
</dbReference>
<dbReference type="PIRSF" id="PIRSF006816">
    <property type="entry name" value="Cyc3_hyd_g"/>
    <property type="match status" value="1"/>
</dbReference>
<dbReference type="AlphaFoldDB" id="A0A1J4Y565"/>
<keyword evidence="6" id="KW-0408">Iron</keyword>
<dbReference type="PANTHER" id="PTHR47354">
    <property type="entry name" value="NADH OXIDOREDUCTASE HCR"/>
    <property type="match status" value="1"/>
</dbReference>
<evidence type="ECO:0000256" key="4">
    <source>
        <dbReference type="ARBA" id="ARBA00022827"/>
    </source>
</evidence>
<sequence length="243" mass="27827">MTTSKIKRQNNIFVLKQKIKEAEGVLTLKFSPVKSATLSFEPGQFALVSFLDNRAAGKIRAYSISSVPQDKFLALTIKKLGAFSSALHNLKIGERMNISFPAGNFYPQESMKNIVFLAGGIGITPFYSIIKDWANRGLLSRNKITLFYSSKTKKEIIFFKELNKIADPSPNFKVIYLLTREKTKDKRIKKFSRLNVKTIKKQLKILKGKYFFICGPIEFVNDLWKELKKNGVKENFIKTEAFY</sequence>
<comment type="caution">
    <text evidence="10">The sequence shown here is derived from an EMBL/GenBank/DDBJ whole genome shotgun (WGS) entry which is preliminary data.</text>
</comment>
<dbReference type="GO" id="GO:0046872">
    <property type="term" value="F:metal ion binding"/>
    <property type="evidence" value="ECO:0007669"/>
    <property type="project" value="UniProtKB-KW"/>
</dbReference>
<accession>A0A1J4Y565</accession>
<evidence type="ECO:0000259" key="9">
    <source>
        <dbReference type="PROSITE" id="PS51384"/>
    </source>
</evidence>
<reference evidence="10 11" key="1">
    <citation type="journal article" date="2016" name="Environ. Microbiol.">
        <title>Genomic resolution of a cold subsurface aquifer community provides metabolic insights for novel microbes adapted to high CO concentrations.</title>
        <authorList>
            <person name="Probst A.J."/>
            <person name="Castelle C.J."/>
            <person name="Singh A."/>
            <person name="Brown C.T."/>
            <person name="Anantharaman K."/>
            <person name="Sharon I."/>
            <person name="Hug L.A."/>
            <person name="Burstein D."/>
            <person name="Emerson J.B."/>
            <person name="Thomas B.C."/>
            <person name="Banfield J.F."/>
        </authorList>
    </citation>
    <scope>NUCLEOTIDE SEQUENCE [LARGE SCALE GENOMIC DNA]</scope>
    <source>
        <strain evidence="10">CG1_02_39_135</strain>
    </source>
</reference>
<comment type="cofactor">
    <cofactor evidence="8">
        <name>FAD</name>
        <dbReference type="ChEBI" id="CHEBI:57692"/>
    </cofactor>
    <text evidence="8">Binds 1 FAD per subunit.</text>
</comment>
<dbReference type="SUPFAM" id="SSF52343">
    <property type="entry name" value="Ferredoxin reductase-like, C-terminal NADP-linked domain"/>
    <property type="match status" value="1"/>
</dbReference>
<keyword evidence="7" id="KW-0411">Iron-sulfur</keyword>
<dbReference type="CDD" id="cd00322">
    <property type="entry name" value="FNR_like"/>
    <property type="match status" value="1"/>
</dbReference>
<dbReference type="GO" id="GO:0051537">
    <property type="term" value="F:2 iron, 2 sulfur cluster binding"/>
    <property type="evidence" value="ECO:0007669"/>
    <property type="project" value="UniProtKB-KW"/>
</dbReference>
<protein>
    <recommendedName>
        <fullName evidence="9">FAD-binding FR-type domain-containing protein</fullName>
    </recommendedName>
</protein>
<dbReference type="InterPro" id="IPR012165">
    <property type="entry name" value="Cyt_c3_hydrogenase_gsu"/>
</dbReference>
<evidence type="ECO:0000256" key="8">
    <source>
        <dbReference type="PIRSR" id="PIRSR006816-1"/>
    </source>
</evidence>
<keyword evidence="5" id="KW-0560">Oxidoreductase</keyword>
<gene>
    <name evidence="10" type="ORF">AUJ30_00175</name>
</gene>
<evidence type="ECO:0000256" key="3">
    <source>
        <dbReference type="ARBA" id="ARBA00022723"/>
    </source>
</evidence>
<dbReference type="EMBL" id="MNWX01000004">
    <property type="protein sequence ID" value="OIO65877.1"/>
    <property type="molecule type" value="Genomic_DNA"/>
</dbReference>
<keyword evidence="2" id="KW-0001">2Fe-2S</keyword>
<dbReference type="GO" id="GO:0050660">
    <property type="term" value="F:flavin adenine dinucleotide binding"/>
    <property type="evidence" value="ECO:0007669"/>
    <property type="project" value="InterPro"/>
</dbReference>
<dbReference type="PRINTS" id="PR00410">
    <property type="entry name" value="PHEHYDRXLASE"/>
</dbReference>
<dbReference type="Pfam" id="PF00970">
    <property type="entry name" value="FAD_binding_6"/>
    <property type="match status" value="1"/>
</dbReference>
<dbReference type="GO" id="GO:0016491">
    <property type="term" value="F:oxidoreductase activity"/>
    <property type="evidence" value="ECO:0007669"/>
    <property type="project" value="UniProtKB-KW"/>
</dbReference>
<dbReference type="Gene3D" id="2.40.30.10">
    <property type="entry name" value="Translation factors"/>
    <property type="match status" value="1"/>
</dbReference>
<proteinExistence type="predicted"/>
<dbReference type="InterPro" id="IPR017927">
    <property type="entry name" value="FAD-bd_FR_type"/>
</dbReference>
<evidence type="ECO:0000256" key="5">
    <source>
        <dbReference type="ARBA" id="ARBA00023002"/>
    </source>
</evidence>
<dbReference type="Gene3D" id="3.40.50.80">
    <property type="entry name" value="Nucleotide-binding domain of ferredoxin-NADP reductase (FNR) module"/>
    <property type="match status" value="1"/>
</dbReference>
<keyword evidence="1 8" id="KW-0285">Flavoprotein</keyword>
<evidence type="ECO:0000256" key="2">
    <source>
        <dbReference type="ARBA" id="ARBA00022714"/>
    </source>
</evidence>